<dbReference type="OrthoDB" id="8970032at2"/>
<evidence type="ECO:0000313" key="1">
    <source>
        <dbReference type="EMBL" id="ABE33194.1"/>
    </source>
</evidence>
<protein>
    <submittedName>
        <fullName evidence="1">Uncharacterized protein</fullName>
    </submittedName>
</protein>
<keyword evidence="2" id="KW-1185">Reference proteome</keyword>
<dbReference type="eggNOG" id="ENOG50316J3">
    <property type="taxonomic scope" value="Bacteria"/>
</dbReference>
<dbReference type="RefSeq" id="WP_011490568.1">
    <property type="nucleotide sequence ID" value="NC_007952.1"/>
</dbReference>
<sequence>MRSHTINLLDNKEHDSMRNLHPHAMDLNGYPGNRTRPMRHAAWRIGLRVWGFAESEVNAWIRDLPVLDGSLCWEIAHQRDGSGADMIIHLVRSSSPALGSFCWNSVGANDAIRASRWSSRVEMALFSGDVTRLPQVRYGLWAMAGTRPAESALHTLAQAVIVPQFLRRRVTQGTGAVRVVPRRLALVR</sequence>
<dbReference type="AlphaFoldDB" id="Q13RU5"/>
<organism evidence="1 2">
    <name type="scientific">Paraburkholderia xenovorans (strain LB400)</name>
    <dbReference type="NCBI Taxonomy" id="266265"/>
    <lineage>
        <taxon>Bacteria</taxon>
        <taxon>Pseudomonadati</taxon>
        <taxon>Pseudomonadota</taxon>
        <taxon>Betaproteobacteria</taxon>
        <taxon>Burkholderiales</taxon>
        <taxon>Burkholderiaceae</taxon>
        <taxon>Paraburkholderia</taxon>
    </lineage>
</organism>
<name>Q13RU5_PARXL</name>
<gene>
    <name evidence="1" type="ORF">Bxe_B2801</name>
</gene>
<dbReference type="Proteomes" id="UP000001817">
    <property type="component" value="Chromosome 2"/>
</dbReference>
<dbReference type="EMBL" id="CP000271">
    <property type="protein sequence ID" value="ABE33194.1"/>
    <property type="molecule type" value="Genomic_DNA"/>
</dbReference>
<dbReference type="KEGG" id="bxe:Bxe_B2801"/>
<evidence type="ECO:0000313" key="2">
    <source>
        <dbReference type="Proteomes" id="UP000001817"/>
    </source>
</evidence>
<accession>Q13RU5</accession>
<proteinExistence type="predicted"/>
<reference evidence="1 2" key="1">
    <citation type="journal article" date="2006" name="Proc. Natl. Acad. Sci. U.S.A.">
        <title>Burkholderia xenovorans LB400 harbors a multi-replicon, 9.73-Mbp genome shaped for versatility.</title>
        <authorList>
            <person name="Chain P.S."/>
            <person name="Denef V.J."/>
            <person name="Konstantinidis K.T."/>
            <person name="Vergez L.M."/>
            <person name="Agullo L."/>
            <person name="Reyes V.L."/>
            <person name="Hauser L."/>
            <person name="Cordova M."/>
            <person name="Gomez L."/>
            <person name="Gonzalez M."/>
            <person name="Land M."/>
            <person name="Lao V."/>
            <person name="Larimer F."/>
            <person name="LiPuma J.J."/>
            <person name="Mahenthiralingam E."/>
            <person name="Malfatti S.A."/>
            <person name="Marx C.J."/>
            <person name="Parnell J.J."/>
            <person name="Ramette A."/>
            <person name="Richardson P."/>
            <person name="Seeger M."/>
            <person name="Smith D."/>
            <person name="Spilker T."/>
            <person name="Sul W.J."/>
            <person name="Tsoi T.V."/>
            <person name="Ulrich L.E."/>
            <person name="Zhulin I.B."/>
            <person name="Tiedje J.M."/>
        </authorList>
    </citation>
    <scope>NUCLEOTIDE SEQUENCE [LARGE SCALE GENOMIC DNA]</scope>
    <source>
        <strain evidence="1 2">LB400</strain>
    </source>
</reference>